<dbReference type="Proteomes" id="UP000014174">
    <property type="component" value="Unassembled WGS sequence"/>
</dbReference>
<dbReference type="GO" id="GO:0006352">
    <property type="term" value="P:DNA-templated transcription initiation"/>
    <property type="evidence" value="ECO:0007669"/>
    <property type="project" value="InterPro"/>
</dbReference>
<evidence type="ECO:0000256" key="2">
    <source>
        <dbReference type="ARBA" id="ARBA00023015"/>
    </source>
</evidence>
<evidence type="ECO:0000256" key="3">
    <source>
        <dbReference type="ARBA" id="ARBA00023082"/>
    </source>
</evidence>
<dbReference type="GO" id="GO:0016987">
    <property type="term" value="F:sigma factor activity"/>
    <property type="evidence" value="ECO:0007669"/>
    <property type="project" value="UniProtKB-KW"/>
</dbReference>
<keyword evidence="2" id="KW-0805">Transcription regulation</keyword>
<dbReference type="PANTHER" id="PTHR43133:SF46">
    <property type="entry name" value="RNA POLYMERASE SIGMA-70 FACTOR ECF SUBFAMILY"/>
    <property type="match status" value="1"/>
</dbReference>
<dbReference type="Gene3D" id="1.10.10.10">
    <property type="entry name" value="Winged helix-like DNA-binding domain superfamily/Winged helix DNA-binding domain"/>
    <property type="match status" value="1"/>
</dbReference>
<dbReference type="EMBL" id="AQPN01000090">
    <property type="protein sequence ID" value="EOR94313.1"/>
    <property type="molecule type" value="Genomic_DNA"/>
</dbReference>
<evidence type="ECO:0000259" key="5">
    <source>
        <dbReference type="Pfam" id="PF04542"/>
    </source>
</evidence>
<dbReference type="SUPFAM" id="SSF88946">
    <property type="entry name" value="Sigma2 domain of RNA polymerase sigma factors"/>
    <property type="match status" value="1"/>
</dbReference>
<dbReference type="InterPro" id="IPR013324">
    <property type="entry name" value="RNA_pol_sigma_r3/r4-like"/>
</dbReference>
<organism evidence="7 8">
    <name type="scientific">Arcticibacter svalbardensis MN12-7</name>
    <dbReference type="NCBI Taxonomy" id="1150600"/>
    <lineage>
        <taxon>Bacteria</taxon>
        <taxon>Pseudomonadati</taxon>
        <taxon>Bacteroidota</taxon>
        <taxon>Sphingobacteriia</taxon>
        <taxon>Sphingobacteriales</taxon>
        <taxon>Sphingobacteriaceae</taxon>
        <taxon>Arcticibacter</taxon>
    </lineage>
</organism>
<evidence type="ECO:0000256" key="4">
    <source>
        <dbReference type="ARBA" id="ARBA00023163"/>
    </source>
</evidence>
<sequence length="203" mass="23520">MRLVSTDINEEQVLVRQLKSGDIYAFEELYTRYKRQISFNIVKLVKSVPIAEDLVHDLFIRVWMQRERLDPDKTFGGYLFRMAENITMDFFRKIAQDNKFRAYYISHSDIGYSHVEETLADKDNKALLQEAVALLPPQCRLIFTLCKLEGKSSEEVSVQLKLSTHTVSNHLAKAKKIMRDFLLVNAHDAATLSLLLFIVNFSD</sequence>
<dbReference type="NCBIfam" id="TIGR02937">
    <property type="entry name" value="sigma70-ECF"/>
    <property type="match status" value="1"/>
</dbReference>
<comment type="similarity">
    <text evidence="1">Belongs to the sigma-70 factor family. ECF subfamily.</text>
</comment>
<dbReference type="GO" id="GO:0003677">
    <property type="term" value="F:DNA binding"/>
    <property type="evidence" value="ECO:0007669"/>
    <property type="project" value="InterPro"/>
</dbReference>
<dbReference type="InterPro" id="IPR007627">
    <property type="entry name" value="RNA_pol_sigma70_r2"/>
</dbReference>
<dbReference type="InterPro" id="IPR036388">
    <property type="entry name" value="WH-like_DNA-bd_sf"/>
</dbReference>
<dbReference type="RefSeq" id="WP_016195785.1">
    <property type="nucleotide sequence ID" value="NZ_AQPN01000090.1"/>
</dbReference>
<dbReference type="SUPFAM" id="SSF88659">
    <property type="entry name" value="Sigma3 and sigma4 domains of RNA polymerase sigma factors"/>
    <property type="match status" value="1"/>
</dbReference>
<dbReference type="Pfam" id="PF08281">
    <property type="entry name" value="Sigma70_r4_2"/>
    <property type="match status" value="1"/>
</dbReference>
<feature type="domain" description="RNA polymerase sigma-70 region 2" evidence="5">
    <location>
        <begin position="29"/>
        <end position="93"/>
    </location>
</feature>
<comment type="caution">
    <text evidence="7">The sequence shown here is derived from an EMBL/GenBank/DDBJ whole genome shotgun (WGS) entry which is preliminary data.</text>
</comment>
<feature type="domain" description="RNA polymerase sigma factor 70 region 4 type 2" evidence="6">
    <location>
        <begin position="127"/>
        <end position="176"/>
    </location>
</feature>
<name>R9GRJ0_9SPHI</name>
<evidence type="ECO:0000256" key="1">
    <source>
        <dbReference type="ARBA" id="ARBA00010641"/>
    </source>
</evidence>
<dbReference type="InterPro" id="IPR039425">
    <property type="entry name" value="RNA_pol_sigma-70-like"/>
</dbReference>
<evidence type="ECO:0000313" key="7">
    <source>
        <dbReference type="EMBL" id="EOR94313.1"/>
    </source>
</evidence>
<protein>
    <submittedName>
        <fullName evidence="7">RNA polymerase ECF-type sigma factor</fullName>
    </submittedName>
</protein>
<dbReference type="STRING" id="1150600.ADIARSV_2554"/>
<dbReference type="PANTHER" id="PTHR43133">
    <property type="entry name" value="RNA POLYMERASE ECF-TYPE SIGMA FACTO"/>
    <property type="match status" value="1"/>
</dbReference>
<evidence type="ECO:0000259" key="6">
    <source>
        <dbReference type="Pfam" id="PF08281"/>
    </source>
</evidence>
<keyword evidence="3" id="KW-0731">Sigma factor</keyword>
<reference evidence="7 8" key="1">
    <citation type="journal article" date="2013" name="Genome Announc.">
        <title>Draft Genome Sequence of Arcticibacter svalbardensis Strain MN12-7T, a Member of the Family Sphingobacteriaceae Isolated from an Arctic Soil Sample.</title>
        <authorList>
            <person name="Shivaji S."/>
            <person name="Ara S."/>
            <person name="Prasad S."/>
            <person name="Manasa B.P."/>
            <person name="Begum Z."/>
            <person name="Singh A."/>
            <person name="Kumar Pinnaka A."/>
        </authorList>
    </citation>
    <scope>NUCLEOTIDE SEQUENCE [LARGE SCALE GENOMIC DNA]</scope>
    <source>
        <strain evidence="7 8">MN12-7</strain>
    </source>
</reference>
<dbReference type="Pfam" id="PF04542">
    <property type="entry name" value="Sigma70_r2"/>
    <property type="match status" value="1"/>
</dbReference>
<gene>
    <name evidence="7" type="ORF">ADIARSV_2554</name>
</gene>
<dbReference type="InterPro" id="IPR013249">
    <property type="entry name" value="RNA_pol_sigma70_r4_t2"/>
</dbReference>
<dbReference type="Gene3D" id="1.10.1740.10">
    <property type="match status" value="1"/>
</dbReference>
<keyword evidence="8" id="KW-1185">Reference proteome</keyword>
<evidence type="ECO:0000313" key="8">
    <source>
        <dbReference type="Proteomes" id="UP000014174"/>
    </source>
</evidence>
<accession>R9GRJ0</accession>
<keyword evidence="4" id="KW-0804">Transcription</keyword>
<dbReference type="InterPro" id="IPR013325">
    <property type="entry name" value="RNA_pol_sigma_r2"/>
</dbReference>
<dbReference type="InterPro" id="IPR014284">
    <property type="entry name" value="RNA_pol_sigma-70_dom"/>
</dbReference>
<dbReference type="OrthoDB" id="655312at2"/>
<dbReference type="AlphaFoldDB" id="R9GRJ0"/>
<dbReference type="eggNOG" id="COG1595">
    <property type="taxonomic scope" value="Bacteria"/>
</dbReference>
<proteinExistence type="inferred from homology"/>